<dbReference type="EMBL" id="BAAATD010000003">
    <property type="protein sequence ID" value="GAA2594346.1"/>
    <property type="molecule type" value="Genomic_DNA"/>
</dbReference>
<evidence type="ECO:0000313" key="2">
    <source>
        <dbReference type="Proteomes" id="UP001501509"/>
    </source>
</evidence>
<name>A0ABN3PT57_9ACTN</name>
<proteinExistence type="predicted"/>
<reference evidence="1 2" key="1">
    <citation type="journal article" date="2019" name="Int. J. Syst. Evol. Microbiol.">
        <title>The Global Catalogue of Microorganisms (GCM) 10K type strain sequencing project: providing services to taxonomists for standard genome sequencing and annotation.</title>
        <authorList>
            <consortium name="The Broad Institute Genomics Platform"/>
            <consortium name="The Broad Institute Genome Sequencing Center for Infectious Disease"/>
            <person name="Wu L."/>
            <person name="Ma J."/>
        </authorList>
    </citation>
    <scope>NUCLEOTIDE SEQUENCE [LARGE SCALE GENOMIC DNA]</scope>
    <source>
        <strain evidence="1 2">JCM 6833</strain>
    </source>
</reference>
<dbReference type="Proteomes" id="UP001501509">
    <property type="component" value="Unassembled WGS sequence"/>
</dbReference>
<evidence type="ECO:0000313" key="1">
    <source>
        <dbReference type="EMBL" id="GAA2594346.1"/>
    </source>
</evidence>
<dbReference type="RefSeq" id="WP_344541251.1">
    <property type="nucleotide sequence ID" value="NZ_BAAATD010000003.1"/>
</dbReference>
<gene>
    <name evidence="1" type="ORF">GCM10010411_29430</name>
</gene>
<sequence length="59" mass="6337">MPGAVLLGGDIHSHFVTGLRTDVRSIHDSEGSRPVLPGAACRTEASYTVERDRPGVHRV</sequence>
<protein>
    <submittedName>
        <fullName evidence="1">Uncharacterized protein</fullName>
    </submittedName>
</protein>
<comment type="caution">
    <text evidence="1">The sequence shown here is derived from an EMBL/GenBank/DDBJ whole genome shotgun (WGS) entry which is preliminary data.</text>
</comment>
<accession>A0ABN3PT57</accession>
<keyword evidence="2" id="KW-1185">Reference proteome</keyword>
<organism evidence="1 2">
    <name type="scientific">Actinomadura fulvescens</name>
    <dbReference type="NCBI Taxonomy" id="46160"/>
    <lineage>
        <taxon>Bacteria</taxon>
        <taxon>Bacillati</taxon>
        <taxon>Actinomycetota</taxon>
        <taxon>Actinomycetes</taxon>
        <taxon>Streptosporangiales</taxon>
        <taxon>Thermomonosporaceae</taxon>
        <taxon>Actinomadura</taxon>
    </lineage>
</organism>